<keyword evidence="1" id="KW-0472">Membrane</keyword>
<reference evidence="3 4" key="1">
    <citation type="submission" date="2018-04" db="EMBL/GenBank/DDBJ databases">
        <title>Pedobacter chongqingensis sp. nov., isolated from a rottenly hemp rope.</title>
        <authorList>
            <person name="Cai Y."/>
        </authorList>
    </citation>
    <scope>NUCLEOTIDE SEQUENCE [LARGE SCALE GENOMIC DNA]</scope>
    <source>
        <strain evidence="3 4">FJ4-8</strain>
    </source>
</reference>
<evidence type="ECO:0000256" key="1">
    <source>
        <dbReference type="SAM" id="Phobius"/>
    </source>
</evidence>
<proteinExistence type="predicted"/>
<comment type="caution">
    <text evidence="3">The sequence shown here is derived from an EMBL/GenBank/DDBJ whole genome shotgun (WGS) entry which is preliminary data.</text>
</comment>
<dbReference type="EMBL" id="QEAS01000020">
    <property type="protein sequence ID" value="PWG78776.1"/>
    <property type="molecule type" value="Genomic_DNA"/>
</dbReference>
<dbReference type="InterPro" id="IPR025367">
    <property type="entry name" value="DUF4271"/>
</dbReference>
<evidence type="ECO:0000313" key="4">
    <source>
        <dbReference type="Proteomes" id="UP000245647"/>
    </source>
</evidence>
<accession>A0A2U2PBJ7</accession>
<protein>
    <submittedName>
        <fullName evidence="3">DUF4271 domain-containing protein</fullName>
    </submittedName>
</protein>
<dbReference type="AlphaFoldDB" id="A0A2U2PBJ7"/>
<evidence type="ECO:0000256" key="2">
    <source>
        <dbReference type="SAM" id="SignalP"/>
    </source>
</evidence>
<keyword evidence="4" id="KW-1185">Reference proteome</keyword>
<keyword evidence="2" id="KW-0732">Signal</keyword>
<feature type="transmembrane region" description="Helical" evidence="1">
    <location>
        <begin position="122"/>
        <end position="142"/>
    </location>
</feature>
<feature type="transmembrane region" description="Helical" evidence="1">
    <location>
        <begin position="307"/>
        <end position="328"/>
    </location>
</feature>
<name>A0A2U2PBJ7_9SPHI</name>
<feature type="chain" id="PRO_5015594979" evidence="2">
    <location>
        <begin position="22"/>
        <end position="330"/>
    </location>
</feature>
<keyword evidence="1" id="KW-1133">Transmembrane helix</keyword>
<evidence type="ECO:0000313" key="3">
    <source>
        <dbReference type="EMBL" id="PWG78776.1"/>
    </source>
</evidence>
<feature type="transmembrane region" description="Helical" evidence="1">
    <location>
        <begin position="172"/>
        <end position="191"/>
    </location>
</feature>
<feature type="signal peptide" evidence="2">
    <location>
        <begin position="1"/>
        <end position="21"/>
    </location>
</feature>
<feature type="transmembrane region" description="Helical" evidence="1">
    <location>
        <begin position="274"/>
        <end position="295"/>
    </location>
</feature>
<keyword evidence="1" id="KW-0812">Transmembrane</keyword>
<gene>
    <name evidence="3" type="ORF">DDR33_20300</name>
</gene>
<feature type="transmembrane region" description="Helical" evidence="1">
    <location>
        <begin position="245"/>
        <end position="268"/>
    </location>
</feature>
<dbReference type="Pfam" id="PF14093">
    <property type="entry name" value="DUF4271"/>
    <property type="match status" value="1"/>
</dbReference>
<dbReference type="Proteomes" id="UP000245647">
    <property type="component" value="Unassembled WGS sequence"/>
</dbReference>
<sequence>MRVKNYVLFLVLFLIQFTAFSQTDSASGGPLPEYRQNPDSVSLARWELRRDSIRHVRDSVRIVSDSLLMAWVKWPDPNRPNRFRDSLVQYYMVNGVDFKSWASRFQKLSRYEEGRPRPKGELWIIAVVFVFLFLFAILRNVFYKELSAMMQAFFSNRVLGQINKEENFFNSWPFVFLYLLFGFSLGMLFYQCSKYFQLSYGYSGFNLFLRLSFIIIGLYTFKVFLVKALGYLFDAGKMVKEYISILFMSYFNAALFFLPVVIAFSLTPGRFAPYYIYLSFALMGCIFFFQFLRAITNILSGYRFPKFYLIIYLCALEICPLLILIKALRF</sequence>
<organism evidence="3 4">
    <name type="scientific">Pararcticibacter amylolyticus</name>
    <dbReference type="NCBI Taxonomy" id="2173175"/>
    <lineage>
        <taxon>Bacteria</taxon>
        <taxon>Pseudomonadati</taxon>
        <taxon>Bacteroidota</taxon>
        <taxon>Sphingobacteriia</taxon>
        <taxon>Sphingobacteriales</taxon>
        <taxon>Sphingobacteriaceae</taxon>
        <taxon>Pararcticibacter</taxon>
    </lineage>
</organism>
<feature type="transmembrane region" description="Helical" evidence="1">
    <location>
        <begin position="211"/>
        <end position="233"/>
    </location>
</feature>